<sequence length="164" mass="17079">MLPPVVPSSVSSTSCNAVSLTARRPQAPSARPAVTPSVLLPVVPKLLQLDHSCDAVRPTALRRPPAPSALPACDAVRPTARRSPAQPAVTPSVLLPVVPQLCQLYQLVTPSDRPTACRPPASSALPACNVVRLTACRPPAPSVLLSSSPSSVSSTTPRHQQSHF</sequence>
<proteinExistence type="predicted"/>
<feature type="region of interest" description="Disordered" evidence="1">
    <location>
        <begin position="143"/>
        <end position="164"/>
    </location>
</feature>
<dbReference type="EnsemblMetazoa" id="XM_011682422">
    <property type="protein sequence ID" value="XP_011680724"/>
    <property type="gene ID" value="LOC105446082"/>
</dbReference>
<reference evidence="2" key="2">
    <citation type="submission" date="2021-01" db="UniProtKB">
        <authorList>
            <consortium name="EnsemblMetazoa"/>
        </authorList>
    </citation>
    <scope>IDENTIFICATION</scope>
</reference>
<evidence type="ECO:0000313" key="3">
    <source>
        <dbReference type="Proteomes" id="UP000007110"/>
    </source>
</evidence>
<dbReference type="Proteomes" id="UP000007110">
    <property type="component" value="Unassembled WGS sequence"/>
</dbReference>
<protein>
    <submittedName>
        <fullName evidence="2">Uncharacterized protein</fullName>
    </submittedName>
</protein>
<dbReference type="RefSeq" id="XP_011680724.1">
    <property type="nucleotide sequence ID" value="XM_011682422.1"/>
</dbReference>
<dbReference type="KEGG" id="spu:105446082"/>
<name>A0A7M7LTV6_STRPU</name>
<dbReference type="GeneID" id="105446082"/>
<dbReference type="AlphaFoldDB" id="A0A7M7LTV6"/>
<reference evidence="3" key="1">
    <citation type="submission" date="2015-02" db="EMBL/GenBank/DDBJ databases">
        <title>Genome sequencing for Strongylocentrotus purpuratus.</title>
        <authorList>
            <person name="Murali S."/>
            <person name="Liu Y."/>
            <person name="Vee V."/>
            <person name="English A."/>
            <person name="Wang M."/>
            <person name="Skinner E."/>
            <person name="Han Y."/>
            <person name="Muzny D.M."/>
            <person name="Worley K.C."/>
            <person name="Gibbs R.A."/>
        </authorList>
    </citation>
    <scope>NUCLEOTIDE SEQUENCE</scope>
</reference>
<evidence type="ECO:0000256" key="1">
    <source>
        <dbReference type="SAM" id="MobiDB-lite"/>
    </source>
</evidence>
<keyword evidence="3" id="KW-1185">Reference proteome</keyword>
<dbReference type="InParanoid" id="A0A7M7LTV6"/>
<organism evidence="2 3">
    <name type="scientific">Strongylocentrotus purpuratus</name>
    <name type="common">Purple sea urchin</name>
    <dbReference type="NCBI Taxonomy" id="7668"/>
    <lineage>
        <taxon>Eukaryota</taxon>
        <taxon>Metazoa</taxon>
        <taxon>Echinodermata</taxon>
        <taxon>Eleutherozoa</taxon>
        <taxon>Echinozoa</taxon>
        <taxon>Echinoidea</taxon>
        <taxon>Euechinoidea</taxon>
        <taxon>Echinacea</taxon>
        <taxon>Camarodonta</taxon>
        <taxon>Echinidea</taxon>
        <taxon>Strongylocentrotidae</taxon>
        <taxon>Strongylocentrotus</taxon>
    </lineage>
</organism>
<evidence type="ECO:0000313" key="2">
    <source>
        <dbReference type="EnsemblMetazoa" id="XP_011680724"/>
    </source>
</evidence>
<accession>A0A7M7LTV6</accession>
<feature type="compositionally biased region" description="Low complexity" evidence="1">
    <location>
        <begin position="143"/>
        <end position="157"/>
    </location>
</feature>